<reference evidence="2" key="1">
    <citation type="journal article" date="2024" name="Proc. Natl. Acad. Sci. U.S.A.">
        <title>Extraordinary preservation of gene collinearity over three hundred million years revealed in homosporous lycophytes.</title>
        <authorList>
            <person name="Li C."/>
            <person name="Wickell D."/>
            <person name="Kuo L.Y."/>
            <person name="Chen X."/>
            <person name="Nie B."/>
            <person name="Liao X."/>
            <person name="Peng D."/>
            <person name="Ji J."/>
            <person name="Jenkins J."/>
            <person name="Williams M."/>
            <person name="Shu S."/>
            <person name="Plott C."/>
            <person name="Barry K."/>
            <person name="Rajasekar S."/>
            <person name="Grimwood J."/>
            <person name="Han X."/>
            <person name="Sun S."/>
            <person name="Hou Z."/>
            <person name="He W."/>
            <person name="Dai G."/>
            <person name="Sun C."/>
            <person name="Schmutz J."/>
            <person name="Leebens-Mack J.H."/>
            <person name="Li F.W."/>
            <person name="Wang L."/>
        </authorList>
    </citation>
    <scope>NUCLEOTIDE SEQUENCE [LARGE SCALE GENOMIC DNA]</scope>
    <source>
        <strain evidence="2">cv. PW_Plant_1</strain>
    </source>
</reference>
<organism evidence="1 2">
    <name type="scientific">Diphasiastrum complanatum</name>
    <name type="common">Issler's clubmoss</name>
    <name type="synonym">Lycopodium complanatum</name>
    <dbReference type="NCBI Taxonomy" id="34168"/>
    <lineage>
        <taxon>Eukaryota</taxon>
        <taxon>Viridiplantae</taxon>
        <taxon>Streptophyta</taxon>
        <taxon>Embryophyta</taxon>
        <taxon>Tracheophyta</taxon>
        <taxon>Lycopodiopsida</taxon>
        <taxon>Lycopodiales</taxon>
        <taxon>Lycopodiaceae</taxon>
        <taxon>Lycopodioideae</taxon>
        <taxon>Diphasiastrum</taxon>
    </lineage>
</organism>
<dbReference type="Proteomes" id="UP001162992">
    <property type="component" value="Chromosome 18"/>
</dbReference>
<gene>
    <name evidence="1" type="ORF">O6H91_18G009900</name>
</gene>
<protein>
    <submittedName>
        <fullName evidence="1">Uncharacterized protein</fullName>
    </submittedName>
</protein>
<sequence length="161" mass="18269">MEIAIEASAKPAFLKPEDGVLLTMHEADCIVEKLTCFDIEQVGGATWLKQQKRIEKLNLQAHYNAIAHCDEYVMAALVSHDKMGVLMHELLVIEIWKEKVFPCILQMLIATSSTLILSLVLAQESSIINLFEVILFHRETWDALDENSVLEVLHIKCFFST</sequence>
<keyword evidence="2" id="KW-1185">Reference proteome</keyword>
<comment type="caution">
    <text evidence="1">The sequence shown here is derived from an EMBL/GenBank/DDBJ whole genome shotgun (WGS) entry which is preliminary data.</text>
</comment>
<evidence type="ECO:0000313" key="1">
    <source>
        <dbReference type="EMBL" id="KAJ7522424.1"/>
    </source>
</evidence>
<evidence type="ECO:0000313" key="2">
    <source>
        <dbReference type="Proteomes" id="UP001162992"/>
    </source>
</evidence>
<proteinExistence type="predicted"/>
<name>A0ACC2AY76_DIPCM</name>
<dbReference type="EMBL" id="CM055109">
    <property type="protein sequence ID" value="KAJ7522424.1"/>
    <property type="molecule type" value="Genomic_DNA"/>
</dbReference>
<accession>A0ACC2AY76</accession>